<dbReference type="InterPro" id="IPR013320">
    <property type="entry name" value="ConA-like_dom_sf"/>
</dbReference>
<reference evidence="3" key="1">
    <citation type="submission" date="2023-03" db="EMBL/GenBank/DDBJ databases">
        <title>Massive genome expansion in bonnet fungi (Mycena s.s.) driven by repeated elements and novel gene families across ecological guilds.</title>
        <authorList>
            <consortium name="Lawrence Berkeley National Laboratory"/>
            <person name="Harder C.B."/>
            <person name="Miyauchi S."/>
            <person name="Viragh M."/>
            <person name="Kuo A."/>
            <person name="Thoen E."/>
            <person name="Andreopoulos B."/>
            <person name="Lu D."/>
            <person name="Skrede I."/>
            <person name="Drula E."/>
            <person name="Henrissat B."/>
            <person name="Morin E."/>
            <person name="Kohler A."/>
            <person name="Barry K."/>
            <person name="LaButti K."/>
            <person name="Morin E."/>
            <person name="Salamov A."/>
            <person name="Lipzen A."/>
            <person name="Mereny Z."/>
            <person name="Hegedus B."/>
            <person name="Baldrian P."/>
            <person name="Stursova M."/>
            <person name="Weitz H."/>
            <person name="Taylor A."/>
            <person name="Grigoriev I.V."/>
            <person name="Nagy L.G."/>
            <person name="Martin F."/>
            <person name="Kauserud H."/>
        </authorList>
    </citation>
    <scope>NUCLEOTIDE SEQUENCE</scope>
    <source>
        <strain evidence="3">CBHHK002</strain>
    </source>
</reference>
<dbReference type="Pfam" id="PF00722">
    <property type="entry name" value="Glyco_hydro_16"/>
    <property type="match status" value="1"/>
</dbReference>
<dbReference type="InterPro" id="IPR000757">
    <property type="entry name" value="Beta-glucanase-like"/>
</dbReference>
<keyword evidence="4" id="KW-1185">Reference proteome</keyword>
<evidence type="ECO:0000313" key="3">
    <source>
        <dbReference type="EMBL" id="KAJ7351272.1"/>
    </source>
</evidence>
<dbReference type="SUPFAM" id="SSF49899">
    <property type="entry name" value="Concanavalin A-like lectins/glucanases"/>
    <property type="match status" value="1"/>
</dbReference>
<evidence type="ECO:0000256" key="1">
    <source>
        <dbReference type="SAM" id="SignalP"/>
    </source>
</evidence>
<sequence>MLSFTNLSVLVLLAISSIQVLAQNCACGYKDSVGHVWREAIVSTFTQDAGALAAVNADWLISTDLQGQPTGTANIQYVAANVFQHQDALGLKASAYDNSGSVKSAEIFTKKHDILYGSFRMSAQVPSVPGVVFGFFTYINDTQEQDIEFLSSDPDYHQHVYYTNQPGQLPNGDVDRNSAKNVVVQRADFTRFGIHRFDWLPGATTYSYEGTNEADETITSSTLVTKNVPTAPSEFVLNIWSNGDPGFSKGPPNADAIATVKYAHLYFNSSSFDVAKFNAACSAAGRIAPCNV</sequence>
<accession>A0AAD7A7D3</accession>
<dbReference type="CDD" id="cd00413">
    <property type="entry name" value="Glyco_hydrolase_16"/>
    <property type="match status" value="1"/>
</dbReference>
<protein>
    <submittedName>
        <fullName evidence="3">Concanavalin A-like lectin/glucanase domain-containing protein</fullName>
    </submittedName>
</protein>
<dbReference type="PANTHER" id="PTHR38121">
    <property type="entry name" value="GH16 DOMAIN-CONTAINING PROTEIN"/>
    <property type="match status" value="1"/>
</dbReference>
<gene>
    <name evidence="3" type="ORF">DFH08DRAFT_957600</name>
</gene>
<dbReference type="GO" id="GO:0005975">
    <property type="term" value="P:carbohydrate metabolic process"/>
    <property type="evidence" value="ECO:0007669"/>
    <property type="project" value="InterPro"/>
</dbReference>
<organism evidence="3 4">
    <name type="scientific">Mycena albidolilacea</name>
    <dbReference type="NCBI Taxonomy" id="1033008"/>
    <lineage>
        <taxon>Eukaryota</taxon>
        <taxon>Fungi</taxon>
        <taxon>Dikarya</taxon>
        <taxon>Basidiomycota</taxon>
        <taxon>Agaricomycotina</taxon>
        <taxon>Agaricomycetes</taxon>
        <taxon>Agaricomycetidae</taxon>
        <taxon>Agaricales</taxon>
        <taxon>Marasmiineae</taxon>
        <taxon>Mycenaceae</taxon>
        <taxon>Mycena</taxon>
    </lineage>
</organism>
<dbReference type="Proteomes" id="UP001218218">
    <property type="component" value="Unassembled WGS sequence"/>
</dbReference>
<feature type="chain" id="PRO_5042026017" evidence="1">
    <location>
        <begin position="23"/>
        <end position="292"/>
    </location>
</feature>
<evidence type="ECO:0000259" key="2">
    <source>
        <dbReference type="PROSITE" id="PS51762"/>
    </source>
</evidence>
<evidence type="ECO:0000313" key="4">
    <source>
        <dbReference type="Proteomes" id="UP001218218"/>
    </source>
</evidence>
<dbReference type="AlphaFoldDB" id="A0AAD7A7D3"/>
<feature type="domain" description="GH16" evidence="2">
    <location>
        <begin position="63"/>
        <end position="271"/>
    </location>
</feature>
<feature type="signal peptide" evidence="1">
    <location>
        <begin position="1"/>
        <end position="22"/>
    </location>
</feature>
<dbReference type="PROSITE" id="PS51762">
    <property type="entry name" value="GH16_2"/>
    <property type="match status" value="1"/>
</dbReference>
<keyword evidence="1" id="KW-0732">Signal</keyword>
<dbReference type="EMBL" id="JARIHO010000013">
    <property type="protein sequence ID" value="KAJ7351272.1"/>
    <property type="molecule type" value="Genomic_DNA"/>
</dbReference>
<dbReference type="GO" id="GO:0004553">
    <property type="term" value="F:hydrolase activity, hydrolyzing O-glycosyl compounds"/>
    <property type="evidence" value="ECO:0007669"/>
    <property type="project" value="InterPro"/>
</dbReference>
<comment type="caution">
    <text evidence="3">The sequence shown here is derived from an EMBL/GenBank/DDBJ whole genome shotgun (WGS) entry which is preliminary data.</text>
</comment>
<name>A0AAD7A7D3_9AGAR</name>
<proteinExistence type="predicted"/>
<dbReference type="Gene3D" id="2.60.120.200">
    <property type="match status" value="1"/>
</dbReference>
<dbReference type="PANTHER" id="PTHR38121:SF2">
    <property type="entry name" value="ACYLTRANSFERASE 3 DOMAIN-CONTAINING PROTEIN"/>
    <property type="match status" value="1"/>
</dbReference>